<feature type="transmembrane region" description="Helical" evidence="7">
    <location>
        <begin position="208"/>
        <end position="226"/>
    </location>
</feature>
<keyword evidence="5 7" id="KW-0472">Membrane</keyword>
<evidence type="ECO:0000313" key="11">
    <source>
        <dbReference type="Proteomes" id="UP000323886"/>
    </source>
</evidence>
<dbReference type="InterPro" id="IPR052159">
    <property type="entry name" value="Competence_DNA_uptake"/>
</dbReference>
<keyword evidence="2" id="KW-1003">Cell membrane</keyword>
<dbReference type="GO" id="GO:0005886">
    <property type="term" value="C:plasma membrane"/>
    <property type="evidence" value="ECO:0007669"/>
    <property type="project" value="UniProtKB-SubCell"/>
</dbReference>
<feature type="region of interest" description="Disordered" evidence="6">
    <location>
        <begin position="711"/>
        <end position="750"/>
    </location>
</feature>
<evidence type="ECO:0000256" key="7">
    <source>
        <dbReference type="SAM" id="Phobius"/>
    </source>
</evidence>
<dbReference type="RefSeq" id="WP_150098856.1">
    <property type="nucleotide sequence ID" value="NZ_VWPL01000050.1"/>
</dbReference>
<dbReference type="Pfam" id="PF03772">
    <property type="entry name" value="Competence"/>
    <property type="match status" value="1"/>
</dbReference>
<feature type="compositionally biased region" description="Basic and acidic residues" evidence="6">
    <location>
        <begin position="734"/>
        <end position="750"/>
    </location>
</feature>
<feature type="transmembrane region" description="Helical" evidence="7">
    <location>
        <begin position="396"/>
        <end position="412"/>
    </location>
</feature>
<feature type="domain" description="ComEC/Rec2-related protein" evidence="8">
    <location>
        <begin position="268"/>
        <end position="551"/>
    </location>
</feature>
<dbReference type="AlphaFoldDB" id="A0A5M6HIQ7"/>
<organism evidence="10 11">
    <name type="scientific">Blastochloris sulfoviridis</name>
    <dbReference type="NCBI Taxonomy" id="50712"/>
    <lineage>
        <taxon>Bacteria</taxon>
        <taxon>Pseudomonadati</taxon>
        <taxon>Pseudomonadota</taxon>
        <taxon>Alphaproteobacteria</taxon>
        <taxon>Hyphomicrobiales</taxon>
        <taxon>Blastochloridaceae</taxon>
        <taxon>Blastochloris</taxon>
    </lineage>
</organism>
<feature type="transmembrane region" description="Helical" evidence="7">
    <location>
        <begin position="74"/>
        <end position="91"/>
    </location>
</feature>
<feature type="transmembrane region" description="Helical" evidence="7">
    <location>
        <begin position="20"/>
        <end position="40"/>
    </location>
</feature>
<evidence type="ECO:0000256" key="2">
    <source>
        <dbReference type="ARBA" id="ARBA00022475"/>
    </source>
</evidence>
<comment type="caution">
    <text evidence="10">The sequence shown here is derived from an EMBL/GenBank/DDBJ whole genome shotgun (WGS) entry which is preliminary data.</text>
</comment>
<proteinExistence type="predicted"/>
<accession>A0A5M6HIQ7</accession>
<protein>
    <submittedName>
        <fullName evidence="10">ComEC family competence protein</fullName>
    </submittedName>
</protein>
<sequence length="750" mass="77521">MAGGQRTGVRVAVIGRARALAAGHGPFAGAASLLAPLAAWARREREAARGPLWLPVAFAIGILVYFAAETEPSLIAAVLTALALAALAIAARAHPLGFPLAVAAAAFAAGFAAASLRTALIAHPVLTRPVVATVSGFVADRDQREKSDRVILHVTGIAPAQAAMPARLRIVLRPGAAPPVGSHMSVRARLNPPAGPARPGAWDFERDLWFAGIGGTGLAFGAVQIVPATSPPPWRIAVWQLAQRIREGIGQRIRAVVPGDAGAIAVALVTGERDAIAEDTNESLRVSGLYHIISISGLHMAVVVGTVLVLVRGVLALVPGLALRRPIKKWAALAAVAAAAMYWLLSGAEVATTRSFLMAGLVLAGVLADRAAISLRTLAAAALVVMAVMPESVLNPGFQMSFAATLALVAFYERWVPNRRFAEGSRVQRLGRALWIGAAGLALASLAAGLATAPFTAFHFHRLSPYGLLANLASTPVISGLVMPAALGGVLLMPFGFDRPFWLLMGWGIERTLDISAFVATLPGADSRLAAFGEGSLLLAAAALLVGLLLVSPLRLAALPAAAAAMVLAVGSPDRPDVLVDATGRLVAVRGADGRLSILGASADRFAARTWLAADGDRRPPTDAKLAAGFACDKEGCVARLADGTAVAVPKTLAALEEDCARAALVVTRRATPMPCAATRIDPAQLAANGALAITRRPDGVRAGEGWRIESARDATRSRPWMVHAAPAPSAKRSRPDIAPKPPTDKKAAD</sequence>
<evidence type="ECO:0000313" key="10">
    <source>
        <dbReference type="EMBL" id="KAA5595736.1"/>
    </source>
</evidence>
<evidence type="ECO:0000256" key="6">
    <source>
        <dbReference type="SAM" id="MobiDB-lite"/>
    </source>
</evidence>
<feature type="domain" description="DUF4131" evidence="9">
    <location>
        <begin position="74"/>
        <end position="222"/>
    </location>
</feature>
<feature type="transmembrane region" description="Helical" evidence="7">
    <location>
        <begin position="477"/>
        <end position="497"/>
    </location>
</feature>
<feature type="transmembrane region" description="Helical" evidence="7">
    <location>
        <begin position="327"/>
        <end position="345"/>
    </location>
</feature>
<feature type="transmembrane region" description="Helical" evidence="7">
    <location>
        <begin position="433"/>
        <end position="457"/>
    </location>
</feature>
<keyword evidence="3 7" id="KW-0812">Transmembrane</keyword>
<evidence type="ECO:0000259" key="9">
    <source>
        <dbReference type="Pfam" id="PF13567"/>
    </source>
</evidence>
<reference evidence="10 11" key="1">
    <citation type="submission" date="2019-09" db="EMBL/GenBank/DDBJ databases">
        <title>Draft Whole-Genome sequence of Blastochloris sulfoviridis DSM 729.</title>
        <authorList>
            <person name="Meyer T.E."/>
            <person name="Kyndt J.A."/>
        </authorList>
    </citation>
    <scope>NUCLEOTIDE SEQUENCE [LARGE SCALE GENOMIC DNA]</scope>
    <source>
        <strain evidence="10 11">DSM 729</strain>
    </source>
</reference>
<dbReference type="NCBIfam" id="TIGR00360">
    <property type="entry name" value="ComEC_N-term"/>
    <property type="match status" value="1"/>
</dbReference>
<dbReference type="Proteomes" id="UP000323886">
    <property type="component" value="Unassembled WGS sequence"/>
</dbReference>
<feature type="transmembrane region" description="Helical" evidence="7">
    <location>
        <begin position="96"/>
        <end position="114"/>
    </location>
</feature>
<comment type="subcellular location">
    <subcellularLocation>
        <location evidence="1">Cell membrane</location>
        <topology evidence="1">Multi-pass membrane protein</topology>
    </subcellularLocation>
</comment>
<dbReference type="OrthoDB" id="9790149at2"/>
<dbReference type="PANTHER" id="PTHR30619:SF1">
    <property type="entry name" value="RECOMBINATION PROTEIN 2"/>
    <property type="match status" value="1"/>
</dbReference>
<name>A0A5M6HIQ7_9HYPH</name>
<evidence type="ECO:0000256" key="3">
    <source>
        <dbReference type="ARBA" id="ARBA00022692"/>
    </source>
</evidence>
<dbReference type="InterPro" id="IPR025405">
    <property type="entry name" value="DUF4131"/>
</dbReference>
<feature type="transmembrane region" description="Helical" evidence="7">
    <location>
        <begin position="289"/>
        <end position="315"/>
    </location>
</feature>
<keyword evidence="11" id="KW-1185">Reference proteome</keyword>
<evidence type="ECO:0000259" key="8">
    <source>
        <dbReference type="Pfam" id="PF03772"/>
    </source>
</evidence>
<dbReference type="EMBL" id="VWPL01000050">
    <property type="protein sequence ID" value="KAA5595736.1"/>
    <property type="molecule type" value="Genomic_DNA"/>
</dbReference>
<evidence type="ECO:0000256" key="5">
    <source>
        <dbReference type="ARBA" id="ARBA00023136"/>
    </source>
</evidence>
<gene>
    <name evidence="10" type="ORF">F1193_16270</name>
</gene>
<feature type="transmembrane region" description="Helical" evidence="7">
    <location>
        <begin position="537"/>
        <end position="558"/>
    </location>
</feature>
<dbReference type="Pfam" id="PF13567">
    <property type="entry name" value="DUF4131"/>
    <property type="match status" value="1"/>
</dbReference>
<dbReference type="PANTHER" id="PTHR30619">
    <property type="entry name" value="DNA INTERNALIZATION/COMPETENCE PROTEIN COMEC/REC2"/>
    <property type="match status" value="1"/>
</dbReference>
<dbReference type="InterPro" id="IPR004477">
    <property type="entry name" value="ComEC_N"/>
</dbReference>
<evidence type="ECO:0000256" key="4">
    <source>
        <dbReference type="ARBA" id="ARBA00022989"/>
    </source>
</evidence>
<feature type="transmembrane region" description="Helical" evidence="7">
    <location>
        <begin position="52"/>
        <end position="68"/>
    </location>
</feature>
<keyword evidence="4 7" id="KW-1133">Transmembrane helix</keyword>
<evidence type="ECO:0000256" key="1">
    <source>
        <dbReference type="ARBA" id="ARBA00004651"/>
    </source>
</evidence>